<dbReference type="EMBL" id="WMIG01000009">
    <property type="protein sequence ID" value="MTH60684.1"/>
    <property type="molecule type" value="Genomic_DNA"/>
</dbReference>
<keyword evidence="2" id="KW-1185">Reference proteome</keyword>
<name>A0A844HQJ1_9RHOB</name>
<comment type="caution">
    <text evidence="1">The sequence shown here is derived from an EMBL/GenBank/DDBJ whole genome shotgun (WGS) entry which is preliminary data.</text>
</comment>
<evidence type="ECO:0000313" key="2">
    <source>
        <dbReference type="Proteomes" id="UP000449846"/>
    </source>
</evidence>
<accession>A0A844HQJ1</accession>
<organism evidence="1 2">
    <name type="scientific">Paracoccus litorisediminis</name>
    <dbReference type="NCBI Taxonomy" id="2006130"/>
    <lineage>
        <taxon>Bacteria</taxon>
        <taxon>Pseudomonadati</taxon>
        <taxon>Pseudomonadota</taxon>
        <taxon>Alphaproteobacteria</taxon>
        <taxon>Rhodobacterales</taxon>
        <taxon>Paracoccaceae</taxon>
        <taxon>Paracoccus</taxon>
    </lineage>
</organism>
<protein>
    <submittedName>
        <fullName evidence="1">Uncharacterized protein</fullName>
    </submittedName>
</protein>
<gene>
    <name evidence="1" type="ORF">GL300_15825</name>
</gene>
<sequence length="65" mass="7194">MTITRQDAGHGPGVVYRGIEIRRFDVPCTPWVWTHCEADACGSAETLEEAQEQIDKHLAAREVAA</sequence>
<evidence type="ECO:0000313" key="1">
    <source>
        <dbReference type="EMBL" id="MTH60684.1"/>
    </source>
</evidence>
<dbReference type="RefSeq" id="WP_155040619.1">
    <property type="nucleotide sequence ID" value="NZ_WMIG01000009.1"/>
</dbReference>
<dbReference type="Proteomes" id="UP000449846">
    <property type="component" value="Unassembled WGS sequence"/>
</dbReference>
<proteinExistence type="predicted"/>
<reference evidence="1 2" key="1">
    <citation type="submission" date="2019-11" db="EMBL/GenBank/DDBJ databases">
        <authorList>
            <person name="Dong K."/>
        </authorList>
    </citation>
    <scope>NUCLEOTIDE SEQUENCE [LARGE SCALE GENOMIC DNA]</scope>
    <source>
        <strain evidence="1 2">NBRC 112902</strain>
    </source>
</reference>
<dbReference type="OrthoDB" id="7775723at2"/>
<dbReference type="AlphaFoldDB" id="A0A844HQJ1"/>